<dbReference type="SUPFAM" id="SSF52540">
    <property type="entry name" value="P-loop containing nucleoside triphosphate hydrolases"/>
    <property type="match status" value="1"/>
</dbReference>
<dbReference type="InterPro" id="IPR006483">
    <property type="entry name" value="CRISPR-assoc_Cas3_HD"/>
</dbReference>
<dbReference type="SMART" id="SM00490">
    <property type="entry name" value="HELICc"/>
    <property type="match status" value="1"/>
</dbReference>
<dbReference type="PROSITE" id="PS51192">
    <property type="entry name" value="HELICASE_ATP_BIND_1"/>
    <property type="match status" value="1"/>
</dbReference>
<keyword evidence="5" id="KW-0547">Nucleotide-binding</keyword>
<dbReference type="InterPro" id="IPR054712">
    <property type="entry name" value="Cas3-like_dom"/>
</dbReference>
<dbReference type="InterPro" id="IPR001650">
    <property type="entry name" value="Helicase_C-like"/>
</dbReference>
<feature type="domain" description="HD Cas3-type" evidence="11">
    <location>
        <begin position="26"/>
        <end position="222"/>
    </location>
</feature>
<gene>
    <name evidence="12" type="primary">cas3</name>
    <name evidence="12" type="ORF">ACFYWW_29205</name>
</gene>
<evidence type="ECO:0000256" key="8">
    <source>
        <dbReference type="ARBA" id="ARBA00022840"/>
    </source>
</evidence>
<evidence type="ECO:0000256" key="6">
    <source>
        <dbReference type="ARBA" id="ARBA00022801"/>
    </source>
</evidence>
<evidence type="ECO:0000256" key="4">
    <source>
        <dbReference type="ARBA" id="ARBA00022723"/>
    </source>
</evidence>
<dbReference type="PROSITE" id="PS51643">
    <property type="entry name" value="HD_CAS3"/>
    <property type="match status" value="1"/>
</dbReference>
<accession>A0ABW6RMJ8</accession>
<dbReference type="NCBIfam" id="TIGR01587">
    <property type="entry name" value="cas3_core"/>
    <property type="match status" value="1"/>
</dbReference>
<evidence type="ECO:0000256" key="9">
    <source>
        <dbReference type="ARBA" id="ARBA00023118"/>
    </source>
</evidence>
<dbReference type="Pfam" id="PF18019">
    <property type="entry name" value="Cas3_HD"/>
    <property type="match status" value="1"/>
</dbReference>
<reference evidence="12 13" key="1">
    <citation type="submission" date="2024-10" db="EMBL/GenBank/DDBJ databases">
        <title>The Natural Products Discovery Center: Release of the First 8490 Sequenced Strains for Exploring Actinobacteria Biosynthetic Diversity.</title>
        <authorList>
            <person name="Kalkreuter E."/>
            <person name="Kautsar S.A."/>
            <person name="Yang D."/>
            <person name="Bader C.D."/>
            <person name="Teijaro C.N."/>
            <person name="Fluegel L."/>
            <person name="Davis C.M."/>
            <person name="Simpson J.R."/>
            <person name="Lauterbach L."/>
            <person name="Steele A.D."/>
            <person name="Gui C."/>
            <person name="Meng S."/>
            <person name="Li G."/>
            <person name="Viehrig K."/>
            <person name="Ye F."/>
            <person name="Su P."/>
            <person name="Kiefer A.F."/>
            <person name="Nichols A."/>
            <person name="Cepeda A.J."/>
            <person name="Yan W."/>
            <person name="Fan B."/>
            <person name="Jiang Y."/>
            <person name="Adhikari A."/>
            <person name="Zheng C.-J."/>
            <person name="Schuster L."/>
            <person name="Cowan T.M."/>
            <person name="Smanski M.J."/>
            <person name="Chevrette M.G."/>
            <person name="De Carvalho L.P.S."/>
            <person name="Shen B."/>
        </authorList>
    </citation>
    <scope>NUCLEOTIDE SEQUENCE [LARGE SCALE GENOMIC DNA]</scope>
    <source>
        <strain evidence="12 13">NPDC003029</strain>
    </source>
</reference>
<dbReference type="InterPro" id="IPR041372">
    <property type="entry name" value="Cas3_C"/>
</dbReference>
<comment type="similarity">
    <text evidence="1">In the N-terminal section; belongs to the CRISPR-associated nuclease Cas3-HD family.</text>
</comment>
<keyword evidence="3" id="KW-0540">Nuclease</keyword>
<keyword evidence="7" id="KW-0347">Helicase</keyword>
<evidence type="ECO:0000256" key="7">
    <source>
        <dbReference type="ARBA" id="ARBA00022806"/>
    </source>
</evidence>
<keyword evidence="4" id="KW-0479">Metal-binding</keyword>
<dbReference type="SMART" id="SM00487">
    <property type="entry name" value="DEXDc"/>
    <property type="match status" value="1"/>
</dbReference>
<dbReference type="CDD" id="cd09641">
    <property type="entry name" value="Cas3''_I"/>
    <property type="match status" value="1"/>
</dbReference>
<dbReference type="InterPro" id="IPR038257">
    <property type="entry name" value="CRISPR-assoc_Cas3_HD_sf"/>
</dbReference>
<dbReference type="InterPro" id="IPR027417">
    <property type="entry name" value="P-loop_NTPase"/>
</dbReference>
<dbReference type="InterPro" id="IPR014001">
    <property type="entry name" value="Helicase_ATP-bd"/>
</dbReference>
<keyword evidence="8" id="KW-0067">ATP-binding</keyword>
<protein>
    <submittedName>
        <fullName evidence="12">CRISPR-associated helicase Cas3</fullName>
    </submittedName>
</protein>
<dbReference type="PANTHER" id="PTHR47963:SF9">
    <property type="entry name" value="CRISPR-ASSOCIATED ENDONUCLEASE_HELICASE CAS3"/>
    <property type="match status" value="1"/>
</dbReference>
<dbReference type="Pfam" id="PF18395">
    <property type="entry name" value="Cas3_C"/>
    <property type="match status" value="1"/>
</dbReference>
<keyword evidence="13" id="KW-1185">Reference proteome</keyword>
<keyword evidence="9" id="KW-0051">Antiviral defense</keyword>
<comment type="caution">
    <text evidence="12">The sequence shown here is derived from an EMBL/GenBank/DDBJ whole genome shotgun (WGS) entry which is preliminary data.</text>
</comment>
<dbReference type="PANTHER" id="PTHR47963">
    <property type="entry name" value="DEAD-BOX ATP-DEPENDENT RNA HELICASE 47, MITOCHONDRIAL"/>
    <property type="match status" value="1"/>
</dbReference>
<dbReference type="EMBL" id="JBIAPK010000011">
    <property type="protein sequence ID" value="MFF3342758.1"/>
    <property type="molecule type" value="Genomic_DNA"/>
</dbReference>
<dbReference type="Gene3D" id="3.40.50.300">
    <property type="entry name" value="P-loop containing nucleotide triphosphate hydrolases"/>
    <property type="match status" value="2"/>
</dbReference>
<dbReference type="Proteomes" id="UP001601976">
    <property type="component" value="Unassembled WGS sequence"/>
</dbReference>
<proteinExistence type="inferred from homology"/>
<dbReference type="InterPro" id="IPR050547">
    <property type="entry name" value="DEAD_box_RNA_helicases"/>
</dbReference>
<name>A0ABW6RMJ8_9ACTN</name>
<feature type="domain" description="Helicase ATP-binding" evidence="10">
    <location>
        <begin position="295"/>
        <end position="479"/>
    </location>
</feature>
<dbReference type="Pfam" id="PF22590">
    <property type="entry name" value="Cas3-like_C_2"/>
    <property type="match status" value="1"/>
</dbReference>
<evidence type="ECO:0000256" key="1">
    <source>
        <dbReference type="ARBA" id="ARBA00006847"/>
    </source>
</evidence>
<dbReference type="CDD" id="cd17930">
    <property type="entry name" value="DEXHc_cas3"/>
    <property type="match status" value="1"/>
</dbReference>
<dbReference type="Gene3D" id="1.10.3210.30">
    <property type="match status" value="1"/>
</dbReference>
<comment type="similarity">
    <text evidence="2">In the central section; belongs to the CRISPR-associated helicase Cas3 family.</text>
</comment>
<dbReference type="Pfam" id="PF00270">
    <property type="entry name" value="DEAD"/>
    <property type="match status" value="1"/>
</dbReference>
<keyword evidence="6" id="KW-0378">Hydrolase</keyword>
<evidence type="ECO:0000256" key="5">
    <source>
        <dbReference type="ARBA" id="ARBA00022741"/>
    </source>
</evidence>
<dbReference type="InterPro" id="IPR011545">
    <property type="entry name" value="DEAD/DEAH_box_helicase_dom"/>
</dbReference>
<organism evidence="12 13">
    <name type="scientific">Streptomyces flavidovirens</name>
    <dbReference type="NCBI Taxonomy" id="67298"/>
    <lineage>
        <taxon>Bacteria</taxon>
        <taxon>Bacillati</taxon>
        <taxon>Actinomycetota</taxon>
        <taxon>Actinomycetes</taxon>
        <taxon>Kitasatosporales</taxon>
        <taxon>Streptomycetaceae</taxon>
        <taxon>Streptomyces</taxon>
    </lineage>
</organism>
<dbReference type="InterPro" id="IPR006474">
    <property type="entry name" value="Helicase_Cas3_CRISPR-ass_core"/>
</dbReference>
<dbReference type="RefSeq" id="WP_355724836.1">
    <property type="nucleotide sequence ID" value="NZ_JBEXNP010000018.1"/>
</dbReference>
<evidence type="ECO:0000313" key="13">
    <source>
        <dbReference type="Proteomes" id="UP001601976"/>
    </source>
</evidence>
<evidence type="ECO:0000256" key="3">
    <source>
        <dbReference type="ARBA" id="ARBA00022722"/>
    </source>
</evidence>
<evidence type="ECO:0000259" key="10">
    <source>
        <dbReference type="PROSITE" id="PS51192"/>
    </source>
</evidence>
<evidence type="ECO:0000313" key="12">
    <source>
        <dbReference type="EMBL" id="MFF3342758.1"/>
    </source>
</evidence>
<dbReference type="NCBIfam" id="TIGR01596">
    <property type="entry name" value="cas3_HD"/>
    <property type="match status" value="1"/>
</dbReference>
<sequence length="911" mass="97690">MSEFSGLAGLLWAKTWRRGWGRDVPPGAAWHSLIAHVWDSGHAGGWLWDHFLAQRVRGLLAADLAGSGESARARLSWLAAEHDIGKATPPFAGLDGQRRVELVAAGLAVDLSVKGVLPHGWLSGRLVFEMLCNEGWDGEAAEFVALTLAGHHGVFPGVGWLAEGVRPKRRGTGTWKRMQTAVHEAAVLGSGAAKFLGEWDKSVPSVPAQLVQAGAVTLADWLASNEDLFPYEGRLPEGYLDTSASRVGRAGEVMGVRAAWTPDPDSARMGAQAFHRSRFGIAKPRAVQEAVYDVVRSVKGPGLMVIEAPMGEGKTEGALTAAEVLAARLGANGVFFGLPTQATANQIFGRVLKWLKRQGADTTVALAHGKAARQEDYRALLHGAVGVDECGAEIVASQWSQGRYRSLLAPVVVATVDQLLLAGLASRYVSVRMLGLAGKVVVLDEVHAYDAYMSGLLQGVLAWLGGCGVPVVLLSATLPAQQRTQLVQAYAGRQVELEDSAVYPRLTWVDAPDAAGEGAEPRIRAARTDRGLPVKVQMLPEPDVTTVVDRARELLADGGCLLVIRNTVDRAQKLAERLRETLGDDAVTLMHARFTVADRRRLETGLVEKFGPQGTRPVPHVVVATQVAEQSLDVSFDALITDLCPIDLLFQRIGRMHRHPADDRPPLLKGAQVVVTGYQAAQEAPPKIPGGSRTVYGDHLLWRTAALLFDRPVLELPAAIPDLVNQVYGTGMLGPGSWQEQLAVAAQEDADKRERMRGLANQVALRNPREVESLADLHRDAPLSGDDDESTPQVQALVRLGKPSLEVILLRAGSSDDTAVPVSEGTGAAVPLDRLPDAEGVELVLDQAIRLPSWSQKLTAAAQEAAFTPEAWRKSTWLGSARMLLLPADGRPLRLAGLCLTYCPQNGLTAV</sequence>
<evidence type="ECO:0000259" key="11">
    <source>
        <dbReference type="PROSITE" id="PS51643"/>
    </source>
</evidence>
<evidence type="ECO:0000256" key="2">
    <source>
        <dbReference type="ARBA" id="ARBA00009046"/>
    </source>
</evidence>